<proteinExistence type="predicted"/>
<keyword evidence="1" id="KW-0732">Signal</keyword>
<evidence type="ECO:0000313" key="2">
    <source>
        <dbReference type="EMBL" id="RZC57444.1"/>
    </source>
</evidence>
<dbReference type="EMBL" id="CM010718">
    <property type="protein sequence ID" value="RZC57444.1"/>
    <property type="molecule type" value="Genomic_DNA"/>
</dbReference>
<keyword evidence="3" id="KW-1185">Reference proteome</keyword>
<protein>
    <submittedName>
        <fullName evidence="2">Uncharacterized protein</fullName>
    </submittedName>
</protein>
<reference evidence="2 3" key="1">
    <citation type="journal article" date="2018" name="Science">
        <title>The opium poppy genome and morphinan production.</title>
        <authorList>
            <person name="Guo L."/>
            <person name="Winzer T."/>
            <person name="Yang X."/>
            <person name="Li Y."/>
            <person name="Ning Z."/>
            <person name="He Z."/>
            <person name="Teodor R."/>
            <person name="Lu Y."/>
            <person name="Bowser T.A."/>
            <person name="Graham I.A."/>
            <person name="Ye K."/>
        </authorList>
    </citation>
    <scope>NUCLEOTIDE SEQUENCE [LARGE SCALE GENOMIC DNA]</scope>
    <source>
        <strain evidence="3">cv. HN1</strain>
        <tissue evidence="2">Leaves</tissue>
    </source>
</reference>
<accession>A0A4Y7J8H7</accession>
<feature type="chain" id="PRO_5021223659" evidence="1">
    <location>
        <begin position="26"/>
        <end position="153"/>
    </location>
</feature>
<evidence type="ECO:0000256" key="1">
    <source>
        <dbReference type="SAM" id="SignalP"/>
    </source>
</evidence>
<feature type="signal peptide" evidence="1">
    <location>
        <begin position="1"/>
        <end position="25"/>
    </location>
</feature>
<organism evidence="2 3">
    <name type="scientific">Papaver somniferum</name>
    <name type="common">Opium poppy</name>
    <dbReference type="NCBI Taxonomy" id="3469"/>
    <lineage>
        <taxon>Eukaryota</taxon>
        <taxon>Viridiplantae</taxon>
        <taxon>Streptophyta</taxon>
        <taxon>Embryophyta</taxon>
        <taxon>Tracheophyta</taxon>
        <taxon>Spermatophyta</taxon>
        <taxon>Magnoliopsida</taxon>
        <taxon>Ranunculales</taxon>
        <taxon>Papaveraceae</taxon>
        <taxon>Papaveroideae</taxon>
        <taxon>Papaver</taxon>
    </lineage>
</organism>
<dbReference type="Gramene" id="RZC57444">
    <property type="protein sequence ID" value="RZC57444"/>
    <property type="gene ID" value="C5167_004748"/>
</dbReference>
<dbReference type="Proteomes" id="UP000316621">
    <property type="component" value="Chromosome 4"/>
</dbReference>
<name>A0A4Y7J8H7_PAPSO</name>
<feature type="non-terminal residue" evidence="2">
    <location>
        <position position="153"/>
    </location>
</feature>
<sequence length="153" mass="17479">MGILLSVQISLIVSDLLMLSSKTSSRLVRVACASASLLFPYKPSDVDHYKWYQRRSFLGLIMDDGNRFEALAEQLATVLLVQEVTIRVLKNKPSHVLLTKCKKILARETKKLLLLEREIYMSQSVDENLESNYWESFKLIGSVLKKVTLMEKA</sequence>
<gene>
    <name evidence="2" type="ORF">C5167_004748</name>
</gene>
<evidence type="ECO:0000313" key="3">
    <source>
        <dbReference type="Proteomes" id="UP000316621"/>
    </source>
</evidence>
<dbReference type="AlphaFoldDB" id="A0A4Y7J8H7"/>